<protein>
    <submittedName>
        <fullName evidence="1">Uncharacterized protein</fullName>
    </submittedName>
</protein>
<gene>
    <name evidence="1" type="ORF">D8862_09165</name>
</gene>
<evidence type="ECO:0000313" key="1">
    <source>
        <dbReference type="EMBL" id="RSI63475.1"/>
    </source>
</evidence>
<dbReference type="EMBL" id="RJNK01000015">
    <property type="protein sequence ID" value="RSI63475.1"/>
    <property type="molecule type" value="Genomic_DNA"/>
</dbReference>
<dbReference type="AlphaFoldDB" id="A0A3R9HXY9"/>
<comment type="caution">
    <text evidence="1">The sequence shown here is derived from an EMBL/GenBank/DDBJ whole genome shotgun (WGS) entry which is preliminary data.</text>
</comment>
<proteinExistence type="predicted"/>
<dbReference type="Proteomes" id="UP000272252">
    <property type="component" value="Unassembled WGS sequence"/>
</dbReference>
<name>A0A3R9HXY9_STROR</name>
<organism evidence="1 2">
    <name type="scientific">Streptococcus oralis</name>
    <dbReference type="NCBI Taxonomy" id="1303"/>
    <lineage>
        <taxon>Bacteria</taxon>
        <taxon>Bacillati</taxon>
        <taxon>Bacillota</taxon>
        <taxon>Bacilli</taxon>
        <taxon>Lactobacillales</taxon>
        <taxon>Streptococcaceae</taxon>
        <taxon>Streptococcus</taxon>
    </lineage>
</organism>
<sequence length="61" mass="7145">MRILYNIIFLVDFGLYLIYALCHSSLEQDDTIWLDLSPTIGHAQSDYRPDIVIIKKKAYLK</sequence>
<reference evidence="1 2" key="1">
    <citation type="submission" date="2018-11" db="EMBL/GenBank/DDBJ databases">
        <title>Species Designations Belie Phenotypic and Genotypic Heterogeneity in Oral Streptococci.</title>
        <authorList>
            <person name="Velsko I."/>
        </authorList>
    </citation>
    <scope>NUCLEOTIDE SEQUENCE [LARGE SCALE GENOMIC DNA]</scope>
    <source>
        <strain evidence="1 2">BCC59</strain>
    </source>
</reference>
<accession>A0A3R9HXY9</accession>
<evidence type="ECO:0000313" key="2">
    <source>
        <dbReference type="Proteomes" id="UP000272252"/>
    </source>
</evidence>